<reference evidence="1" key="2">
    <citation type="journal article" date="2015" name="Data Brief">
        <title>Shoot transcriptome of the giant reed, Arundo donax.</title>
        <authorList>
            <person name="Barrero R.A."/>
            <person name="Guerrero F.D."/>
            <person name="Moolhuijzen P."/>
            <person name="Goolsby J.A."/>
            <person name="Tidwell J."/>
            <person name="Bellgard S.E."/>
            <person name="Bellgard M.I."/>
        </authorList>
    </citation>
    <scope>NUCLEOTIDE SEQUENCE</scope>
    <source>
        <tissue evidence="1">Shoot tissue taken approximately 20 cm above the soil surface</tissue>
    </source>
</reference>
<sequence>MSFVLQVRFLLWVDNCNQSISINLLCSHLCWFADEEMNHSIVSLANISNQLVVLKLLTIIFKFLILQVTNILITTLCCKLSLEKLDIAALVHL</sequence>
<dbReference type="AlphaFoldDB" id="A0A0A9E514"/>
<reference evidence="1" key="1">
    <citation type="submission" date="2014-09" db="EMBL/GenBank/DDBJ databases">
        <authorList>
            <person name="Magalhaes I.L.F."/>
            <person name="Oliveira U."/>
            <person name="Santos F.R."/>
            <person name="Vidigal T.H.D.A."/>
            <person name="Brescovit A.D."/>
            <person name="Santos A.J."/>
        </authorList>
    </citation>
    <scope>NUCLEOTIDE SEQUENCE</scope>
    <source>
        <tissue evidence="1">Shoot tissue taken approximately 20 cm above the soil surface</tissue>
    </source>
</reference>
<evidence type="ECO:0000313" key="1">
    <source>
        <dbReference type="EMBL" id="JAD94088.1"/>
    </source>
</evidence>
<dbReference type="EMBL" id="GBRH01203807">
    <property type="protein sequence ID" value="JAD94088.1"/>
    <property type="molecule type" value="Transcribed_RNA"/>
</dbReference>
<protein>
    <submittedName>
        <fullName evidence="1">Uncharacterized protein</fullName>
    </submittedName>
</protein>
<proteinExistence type="predicted"/>
<name>A0A0A9E514_ARUDO</name>
<organism evidence="1">
    <name type="scientific">Arundo donax</name>
    <name type="common">Giant reed</name>
    <name type="synonym">Donax arundinaceus</name>
    <dbReference type="NCBI Taxonomy" id="35708"/>
    <lineage>
        <taxon>Eukaryota</taxon>
        <taxon>Viridiplantae</taxon>
        <taxon>Streptophyta</taxon>
        <taxon>Embryophyta</taxon>
        <taxon>Tracheophyta</taxon>
        <taxon>Spermatophyta</taxon>
        <taxon>Magnoliopsida</taxon>
        <taxon>Liliopsida</taxon>
        <taxon>Poales</taxon>
        <taxon>Poaceae</taxon>
        <taxon>PACMAD clade</taxon>
        <taxon>Arundinoideae</taxon>
        <taxon>Arundineae</taxon>
        <taxon>Arundo</taxon>
    </lineage>
</organism>
<accession>A0A0A9E514</accession>